<protein>
    <recommendedName>
        <fullName evidence="5">Methionine/alanine importer small subunit</fullName>
    </recommendedName>
</protein>
<evidence type="ECO:0008006" key="5">
    <source>
        <dbReference type="Google" id="ProtNLM"/>
    </source>
</evidence>
<feature type="region of interest" description="Disordered" evidence="1">
    <location>
        <begin position="52"/>
        <end position="74"/>
    </location>
</feature>
<reference evidence="3 4" key="1">
    <citation type="submission" date="2024-09" db="EMBL/GenBank/DDBJ databases">
        <authorList>
            <person name="Pan X."/>
        </authorList>
    </citation>
    <scope>NUCLEOTIDE SEQUENCE [LARGE SCALE GENOMIC DNA]</scope>
    <source>
        <strain evidence="3 4">B2969</strain>
    </source>
</reference>
<evidence type="ECO:0000256" key="2">
    <source>
        <dbReference type="SAM" id="Phobius"/>
    </source>
</evidence>
<keyword evidence="2" id="KW-0812">Transmembrane</keyword>
<evidence type="ECO:0000256" key="1">
    <source>
        <dbReference type="SAM" id="MobiDB-lite"/>
    </source>
</evidence>
<gene>
    <name evidence="3" type="ORF">ACH3VR_17165</name>
</gene>
<dbReference type="RefSeq" id="WP_397557545.1">
    <property type="nucleotide sequence ID" value="NZ_JBIQWL010000007.1"/>
</dbReference>
<proteinExistence type="predicted"/>
<comment type="caution">
    <text evidence="3">The sequence shown here is derived from an EMBL/GenBank/DDBJ whole genome shotgun (WGS) entry which is preliminary data.</text>
</comment>
<feature type="transmembrane region" description="Helical" evidence="2">
    <location>
        <begin position="6"/>
        <end position="29"/>
    </location>
</feature>
<evidence type="ECO:0000313" key="4">
    <source>
        <dbReference type="Proteomes" id="UP001610861"/>
    </source>
</evidence>
<keyword evidence="2" id="KW-0472">Membrane</keyword>
<keyword evidence="2" id="KW-1133">Transmembrane helix</keyword>
<evidence type="ECO:0000313" key="3">
    <source>
        <dbReference type="EMBL" id="MFH8252098.1"/>
    </source>
</evidence>
<dbReference type="Proteomes" id="UP001610861">
    <property type="component" value="Unassembled WGS sequence"/>
</dbReference>
<accession>A0ABW7QB31</accession>
<sequence length="74" mass="7542">MDAPTIVLIAAGVLAAWAVIAILVAVVVGRTAAAGDHERRIEAMAHEMRREDAAAAASARKHDAAAADGGRQGQ</sequence>
<keyword evidence="4" id="KW-1185">Reference proteome</keyword>
<name>A0ABW7QB31_9MICO</name>
<dbReference type="EMBL" id="JBIQWL010000007">
    <property type="protein sequence ID" value="MFH8252098.1"/>
    <property type="molecule type" value="Genomic_DNA"/>
</dbReference>
<organism evidence="3 4">
    <name type="scientific">Microbacterium alkaliflavum</name>
    <dbReference type="NCBI Taxonomy" id="3248839"/>
    <lineage>
        <taxon>Bacteria</taxon>
        <taxon>Bacillati</taxon>
        <taxon>Actinomycetota</taxon>
        <taxon>Actinomycetes</taxon>
        <taxon>Micrococcales</taxon>
        <taxon>Microbacteriaceae</taxon>
        <taxon>Microbacterium</taxon>
    </lineage>
</organism>